<evidence type="ECO:0000256" key="1">
    <source>
        <dbReference type="SAM" id="Phobius"/>
    </source>
</evidence>
<evidence type="ECO:0000313" key="3">
    <source>
        <dbReference type="Proteomes" id="UP000482960"/>
    </source>
</evidence>
<evidence type="ECO:0000313" key="2">
    <source>
        <dbReference type="EMBL" id="GFJ93264.1"/>
    </source>
</evidence>
<accession>A0A6V8LA86</accession>
<keyword evidence="1" id="KW-1133">Transmembrane helix</keyword>
<dbReference type="RefSeq" id="WP_246278237.1">
    <property type="nucleotide sequence ID" value="NZ_BLPG01000001.1"/>
</dbReference>
<reference evidence="2 3" key="2">
    <citation type="submission" date="2020-03" db="EMBL/GenBank/DDBJ databases">
        <authorList>
            <person name="Ichikawa N."/>
            <person name="Kimura A."/>
            <person name="Kitahashi Y."/>
            <person name="Uohara A."/>
        </authorList>
    </citation>
    <scope>NUCLEOTIDE SEQUENCE [LARGE SCALE GENOMIC DNA]</scope>
    <source>
        <strain evidence="2 3">NBRC 108638</strain>
    </source>
</reference>
<dbReference type="EMBL" id="BLPG01000001">
    <property type="protein sequence ID" value="GFJ93264.1"/>
    <property type="molecule type" value="Genomic_DNA"/>
</dbReference>
<keyword evidence="1" id="KW-0812">Transmembrane</keyword>
<proteinExistence type="predicted"/>
<keyword evidence="3" id="KW-1185">Reference proteome</keyword>
<feature type="transmembrane region" description="Helical" evidence="1">
    <location>
        <begin position="32"/>
        <end position="48"/>
    </location>
</feature>
<name>A0A6V8LA86_9ACTN</name>
<gene>
    <name evidence="2" type="ORF">Prum_069060</name>
</gene>
<reference evidence="2 3" key="1">
    <citation type="submission" date="2020-03" db="EMBL/GenBank/DDBJ databases">
        <title>Whole genome shotgun sequence of Phytohabitans rumicis NBRC 108638.</title>
        <authorList>
            <person name="Komaki H."/>
            <person name="Tamura T."/>
        </authorList>
    </citation>
    <scope>NUCLEOTIDE SEQUENCE [LARGE SCALE GENOMIC DNA]</scope>
    <source>
        <strain evidence="2 3">NBRC 108638</strain>
    </source>
</reference>
<dbReference type="AlphaFoldDB" id="A0A6V8LA86"/>
<dbReference type="Proteomes" id="UP000482960">
    <property type="component" value="Unassembled WGS sequence"/>
</dbReference>
<comment type="caution">
    <text evidence="2">The sequence shown here is derived from an EMBL/GenBank/DDBJ whole genome shotgun (WGS) entry which is preliminary data.</text>
</comment>
<protein>
    <submittedName>
        <fullName evidence="2">Uncharacterized protein</fullName>
    </submittedName>
</protein>
<keyword evidence="1" id="KW-0472">Membrane</keyword>
<sequence length="75" mass="7712">MILLGVTYLAVDNLAAMYGVEAGTGPARVAPIAYLVIFAAGTAWGLILKRTKPTVYEGIGRGTRSATASGLSTIL</sequence>
<organism evidence="2 3">
    <name type="scientific">Phytohabitans rumicis</name>
    <dbReference type="NCBI Taxonomy" id="1076125"/>
    <lineage>
        <taxon>Bacteria</taxon>
        <taxon>Bacillati</taxon>
        <taxon>Actinomycetota</taxon>
        <taxon>Actinomycetes</taxon>
        <taxon>Micromonosporales</taxon>
        <taxon>Micromonosporaceae</taxon>
    </lineage>
</organism>